<dbReference type="Proteomes" id="UP000075903">
    <property type="component" value="Unassembled WGS sequence"/>
</dbReference>
<sequence length="273" mass="29465">MATLYSSSQPNADEDSFCVAGLSSYACRSDAALGSLSMPVQPATVLNPPAQLLEIDLRLDLVHARRHNDHTRPLLEQSLPQQLHQQKLAEMVHPEVDLCSRVNSGVLTASPALFTRQYSCGTVRTSSRAKLRIERNEARSSSIGISAPGATAPSSVWILPIASFALARLRHAITTVAWRRTSALVVSYPSPVLAPVMTNVLPRREKLDFTQPHLRSLYSRSSTIEPSRPVAAPAPATESVTSDGMNGITGWRLEGGEYRFPSSLLGEASGGRG</sequence>
<name>A0A182UR92_ANOME</name>
<keyword evidence="3" id="KW-1185">Reference proteome</keyword>
<dbReference type="EnsemblMetazoa" id="AMEM002254-RA">
    <property type="protein sequence ID" value="AMEM002254-PA"/>
    <property type="gene ID" value="AMEM002254"/>
</dbReference>
<feature type="region of interest" description="Disordered" evidence="1">
    <location>
        <begin position="218"/>
        <end position="246"/>
    </location>
</feature>
<dbReference type="VEuPathDB" id="VectorBase:AMEM002254"/>
<evidence type="ECO:0000313" key="2">
    <source>
        <dbReference type="EnsemblMetazoa" id="AMEM002254-PA"/>
    </source>
</evidence>
<dbReference type="AlphaFoldDB" id="A0A182UR92"/>
<protein>
    <submittedName>
        <fullName evidence="2">Uncharacterized protein</fullName>
    </submittedName>
</protein>
<accession>A0A182UR92</accession>
<evidence type="ECO:0000256" key="1">
    <source>
        <dbReference type="SAM" id="MobiDB-lite"/>
    </source>
</evidence>
<organism evidence="2 3">
    <name type="scientific">Anopheles merus</name>
    <name type="common">Mosquito</name>
    <dbReference type="NCBI Taxonomy" id="30066"/>
    <lineage>
        <taxon>Eukaryota</taxon>
        <taxon>Metazoa</taxon>
        <taxon>Ecdysozoa</taxon>
        <taxon>Arthropoda</taxon>
        <taxon>Hexapoda</taxon>
        <taxon>Insecta</taxon>
        <taxon>Pterygota</taxon>
        <taxon>Neoptera</taxon>
        <taxon>Endopterygota</taxon>
        <taxon>Diptera</taxon>
        <taxon>Nematocera</taxon>
        <taxon>Culicoidea</taxon>
        <taxon>Culicidae</taxon>
        <taxon>Anophelinae</taxon>
        <taxon>Anopheles</taxon>
    </lineage>
</organism>
<proteinExistence type="predicted"/>
<reference evidence="2" key="1">
    <citation type="submission" date="2020-05" db="UniProtKB">
        <authorList>
            <consortium name="EnsemblMetazoa"/>
        </authorList>
    </citation>
    <scope>IDENTIFICATION</scope>
    <source>
        <strain evidence="2">MAF</strain>
    </source>
</reference>
<evidence type="ECO:0000313" key="3">
    <source>
        <dbReference type="Proteomes" id="UP000075903"/>
    </source>
</evidence>